<reference evidence="6" key="1">
    <citation type="journal article" date="2012" name="Nature">
        <title>The oyster genome reveals stress adaptation and complexity of shell formation.</title>
        <authorList>
            <person name="Zhang G."/>
            <person name="Fang X."/>
            <person name="Guo X."/>
            <person name="Li L."/>
            <person name="Luo R."/>
            <person name="Xu F."/>
            <person name="Yang P."/>
            <person name="Zhang L."/>
            <person name="Wang X."/>
            <person name="Qi H."/>
            <person name="Xiong Z."/>
            <person name="Que H."/>
            <person name="Xie Y."/>
            <person name="Holland P.W."/>
            <person name="Paps J."/>
            <person name="Zhu Y."/>
            <person name="Wu F."/>
            <person name="Chen Y."/>
            <person name="Wang J."/>
            <person name="Peng C."/>
            <person name="Meng J."/>
            <person name="Yang L."/>
            <person name="Liu J."/>
            <person name="Wen B."/>
            <person name="Zhang N."/>
            <person name="Huang Z."/>
            <person name="Zhu Q."/>
            <person name="Feng Y."/>
            <person name="Mount A."/>
            <person name="Hedgecock D."/>
            <person name="Xu Z."/>
            <person name="Liu Y."/>
            <person name="Domazet-Loso T."/>
            <person name="Du Y."/>
            <person name="Sun X."/>
            <person name="Zhang S."/>
            <person name="Liu B."/>
            <person name="Cheng P."/>
            <person name="Jiang X."/>
            <person name="Li J."/>
            <person name="Fan D."/>
            <person name="Wang W."/>
            <person name="Fu W."/>
            <person name="Wang T."/>
            <person name="Wang B."/>
            <person name="Zhang J."/>
            <person name="Peng Z."/>
            <person name="Li Y."/>
            <person name="Li N."/>
            <person name="Wang J."/>
            <person name="Chen M."/>
            <person name="He Y."/>
            <person name="Tan F."/>
            <person name="Song X."/>
            <person name="Zheng Q."/>
            <person name="Huang R."/>
            <person name="Yang H."/>
            <person name="Du X."/>
            <person name="Chen L."/>
            <person name="Yang M."/>
            <person name="Gaffney P.M."/>
            <person name="Wang S."/>
            <person name="Luo L."/>
            <person name="She Z."/>
            <person name="Ming Y."/>
            <person name="Huang W."/>
            <person name="Zhang S."/>
            <person name="Huang B."/>
            <person name="Zhang Y."/>
            <person name="Qu T."/>
            <person name="Ni P."/>
            <person name="Miao G."/>
            <person name="Wang J."/>
            <person name="Wang Q."/>
            <person name="Steinberg C.E."/>
            <person name="Wang H."/>
            <person name="Li N."/>
            <person name="Qian L."/>
            <person name="Zhang G."/>
            <person name="Li Y."/>
            <person name="Yang H."/>
            <person name="Liu X."/>
            <person name="Wang J."/>
            <person name="Yin Y."/>
            <person name="Wang J."/>
        </authorList>
    </citation>
    <scope>NUCLEOTIDE SEQUENCE [LARGE SCALE GENOMIC DNA]</scope>
    <source>
        <strain evidence="6">05x7-T-G4-1.051#20</strain>
    </source>
</reference>
<evidence type="ECO:0000259" key="5">
    <source>
        <dbReference type="PROSITE" id="PS00498"/>
    </source>
</evidence>
<keyword evidence="2" id="KW-0186">Copper</keyword>
<dbReference type="InParanoid" id="K1RLT5"/>
<dbReference type="GO" id="GO:0046872">
    <property type="term" value="F:metal ion binding"/>
    <property type="evidence" value="ECO:0007669"/>
    <property type="project" value="UniProtKB-KW"/>
</dbReference>
<dbReference type="InterPro" id="IPR050316">
    <property type="entry name" value="Tyrosinase/Hemocyanin"/>
</dbReference>
<evidence type="ECO:0000256" key="3">
    <source>
        <dbReference type="SAM" id="MobiDB-lite"/>
    </source>
</evidence>
<dbReference type="PANTHER" id="PTHR11474">
    <property type="entry name" value="TYROSINASE FAMILY MEMBER"/>
    <property type="match status" value="1"/>
</dbReference>
<dbReference type="Pfam" id="PF00264">
    <property type="entry name" value="Tyrosinase"/>
    <property type="match status" value="1"/>
</dbReference>
<dbReference type="GO" id="GO:0016491">
    <property type="term" value="F:oxidoreductase activity"/>
    <property type="evidence" value="ECO:0007669"/>
    <property type="project" value="InterPro"/>
</dbReference>
<dbReference type="Gene3D" id="1.10.1280.10">
    <property type="entry name" value="Di-copper center containing domain from catechol oxidase"/>
    <property type="match status" value="1"/>
</dbReference>
<accession>K1RLT5</accession>
<organism evidence="6">
    <name type="scientific">Magallana gigas</name>
    <name type="common">Pacific oyster</name>
    <name type="synonym">Crassostrea gigas</name>
    <dbReference type="NCBI Taxonomy" id="29159"/>
    <lineage>
        <taxon>Eukaryota</taxon>
        <taxon>Metazoa</taxon>
        <taxon>Spiralia</taxon>
        <taxon>Lophotrochozoa</taxon>
        <taxon>Mollusca</taxon>
        <taxon>Bivalvia</taxon>
        <taxon>Autobranchia</taxon>
        <taxon>Pteriomorphia</taxon>
        <taxon>Ostreida</taxon>
        <taxon>Ostreoidea</taxon>
        <taxon>Ostreidae</taxon>
        <taxon>Magallana</taxon>
    </lineage>
</organism>
<evidence type="ECO:0000256" key="4">
    <source>
        <dbReference type="SAM" id="SignalP"/>
    </source>
</evidence>
<dbReference type="PRINTS" id="PR00092">
    <property type="entry name" value="TYROSINASE"/>
</dbReference>
<dbReference type="PROSITE" id="PS00498">
    <property type="entry name" value="TYROSINASE_2"/>
    <property type="match status" value="1"/>
</dbReference>
<sequence length="815" mass="92621">MTYVSVCLLALCVLFMKTDGLLQSRDLPIEMAKCLNRFYSSCTIEEEVGLSILHNCIQEYKWKPNRERQYPEKRLSPEGQRYLEGLTRKVRSLHTSRGKRQAAVRRRKEYRMLSANERARYHNAVRRLKQSTGGEPSRYDTISSFHTGDIEQTAHFGCHFAGFHREYLKVYEMALQEIDPTVTLPYWDSLLDQYMDDSASSLMFSPQFMGNGNGEVTSGPAANWQTETGPLRRNVGVEGELYLYEEIQNITTRTRFVEICGMTRDMENHGLEFHHGDIHLWVGGNMAELNTAADDPLFWMHHASVDRIWELQRQNALRAGVDIDNDYPTNPEDYGNEFHAPDAEFGLLRPDLTVRDGVRRNMMDGLYMYEPSPTCSARSMDCGSNQLRCVQLNGNYICISKTLREYQRDLEEERNGQRPGTNNNNNGGVSRRPTFPWVNTRWFNRNNRIPSPPQLVNPEAPEQLTYPLIDQCSAFEYKPIQNSFCANGRKDIKEWVYIPVRVITQRDPSFTKYDSYPVRSGNIRSGSDIYSLNTYTKLKSALNPGRPDCYQKCKSSQTGAGEVFVRTDGISYSGTYQEYAIVDQRLPVSVSVAYVAVKTPIRGKTSAVVSAYDSCGRVCRPSCLNLRTKKYEPCSGAIDITTKLPHLYAYSLGDSIMKLYELDGFPQFNENEIFLSFFCDYSNKWPWQTVINQHIPQQSFSWTRPTYPGIEGPRRNAQQTSPVRTKFNGATSFAGTLNKCDLGNGCIIQKTGPCTSPCSENQIYECTNSCNKFARCTMGKYFVEEAVGVECPEICNGVQGDIIGGGTPVVHSWGK</sequence>
<feature type="signal peptide" evidence="4">
    <location>
        <begin position="1"/>
        <end position="20"/>
    </location>
</feature>
<gene>
    <name evidence="6" type="ORF">CGI_10009319</name>
</gene>
<dbReference type="PANTHER" id="PTHR11474:SF126">
    <property type="entry name" value="TYROSINASE-LIKE PROTEIN TYR-1-RELATED"/>
    <property type="match status" value="1"/>
</dbReference>
<feature type="chain" id="PRO_5043892943" evidence="4">
    <location>
        <begin position="21"/>
        <end position="815"/>
    </location>
</feature>
<proteinExistence type="predicted"/>
<name>K1RLT5_MAGGI</name>
<feature type="region of interest" description="Disordered" evidence="3">
    <location>
        <begin position="409"/>
        <end position="433"/>
    </location>
</feature>
<feature type="compositionally biased region" description="Low complexity" evidence="3">
    <location>
        <begin position="417"/>
        <end position="432"/>
    </location>
</feature>
<keyword evidence="1" id="KW-0479">Metal-binding</keyword>
<evidence type="ECO:0000256" key="1">
    <source>
        <dbReference type="ARBA" id="ARBA00022723"/>
    </source>
</evidence>
<dbReference type="InterPro" id="IPR008922">
    <property type="entry name" value="Di-copper_centre_dom_sf"/>
</dbReference>
<dbReference type="HOGENOM" id="CLU_012415_0_0_1"/>
<evidence type="ECO:0000313" key="6">
    <source>
        <dbReference type="EMBL" id="EKC35331.1"/>
    </source>
</evidence>
<dbReference type="EMBL" id="JH816455">
    <property type="protein sequence ID" value="EKC35331.1"/>
    <property type="molecule type" value="Genomic_DNA"/>
</dbReference>
<keyword evidence="4" id="KW-0732">Signal</keyword>
<protein>
    <submittedName>
        <fullName evidence="6">Putative tyrosinase-like protein tyr-1</fullName>
    </submittedName>
</protein>
<evidence type="ECO:0000256" key="2">
    <source>
        <dbReference type="ARBA" id="ARBA00023008"/>
    </source>
</evidence>
<feature type="domain" description="Tyrosinase copper-binding" evidence="5">
    <location>
        <begin position="295"/>
        <end position="306"/>
    </location>
</feature>
<dbReference type="SUPFAM" id="SSF48056">
    <property type="entry name" value="Di-copper centre-containing domain"/>
    <property type="match status" value="1"/>
</dbReference>
<dbReference type="AlphaFoldDB" id="K1RLT5"/>
<dbReference type="InterPro" id="IPR002227">
    <property type="entry name" value="Tyrosinase_Cu-bd"/>
</dbReference>